<dbReference type="OrthoDB" id="10066543at2759"/>
<accession>A0A8B6G7K3</accession>
<evidence type="ECO:0008006" key="3">
    <source>
        <dbReference type="Google" id="ProtNLM"/>
    </source>
</evidence>
<name>A0A8B6G7K3_MYTGA</name>
<gene>
    <name evidence="1" type="ORF">MGAL_10B041903</name>
</gene>
<dbReference type="InterPro" id="IPR036397">
    <property type="entry name" value="RNaseH_sf"/>
</dbReference>
<dbReference type="EMBL" id="UYJE01007984">
    <property type="protein sequence ID" value="VDI59907.1"/>
    <property type="molecule type" value="Genomic_DNA"/>
</dbReference>
<proteinExistence type="predicted"/>
<keyword evidence="2" id="KW-1185">Reference proteome</keyword>
<dbReference type="SUPFAM" id="SSF53098">
    <property type="entry name" value="Ribonuclease H-like"/>
    <property type="match status" value="1"/>
</dbReference>
<dbReference type="PANTHER" id="PTHR47331">
    <property type="entry name" value="PHD-TYPE DOMAIN-CONTAINING PROTEIN"/>
    <property type="match status" value="1"/>
</dbReference>
<organism evidence="1 2">
    <name type="scientific">Mytilus galloprovincialis</name>
    <name type="common">Mediterranean mussel</name>
    <dbReference type="NCBI Taxonomy" id="29158"/>
    <lineage>
        <taxon>Eukaryota</taxon>
        <taxon>Metazoa</taxon>
        <taxon>Spiralia</taxon>
        <taxon>Lophotrochozoa</taxon>
        <taxon>Mollusca</taxon>
        <taxon>Bivalvia</taxon>
        <taxon>Autobranchia</taxon>
        <taxon>Pteriomorphia</taxon>
        <taxon>Mytilida</taxon>
        <taxon>Mytiloidea</taxon>
        <taxon>Mytilidae</taxon>
        <taxon>Mytilinae</taxon>
        <taxon>Mytilus</taxon>
    </lineage>
</organism>
<comment type="caution">
    <text evidence="1">The sequence shown here is derived from an EMBL/GenBank/DDBJ whole genome shotgun (WGS) entry which is preliminary data.</text>
</comment>
<dbReference type="InterPro" id="IPR012337">
    <property type="entry name" value="RNaseH-like_sf"/>
</dbReference>
<dbReference type="AlphaFoldDB" id="A0A8B6G7K3"/>
<dbReference type="Proteomes" id="UP000596742">
    <property type="component" value="Unassembled WGS sequence"/>
</dbReference>
<reference evidence="1" key="1">
    <citation type="submission" date="2018-11" db="EMBL/GenBank/DDBJ databases">
        <authorList>
            <person name="Alioto T."/>
            <person name="Alioto T."/>
        </authorList>
    </citation>
    <scope>NUCLEOTIDE SEQUENCE</scope>
</reference>
<dbReference type="Gene3D" id="3.30.420.10">
    <property type="entry name" value="Ribonuclease H-like superfamily/Ribonuclease H"/>
    <property type="match status" value="1"/>
</dbReference>
<evidence type="ECO:0000313" key="2">
    <source>
        <dbReference type="Proteomes" id="UP000596742"/>
    </source>
</evidence>
<dbReference type="GO" id="GO:0003676">
    <property type="term" value="F:nucleic acid binding"/>
    <property type="evidence" value="ECO:0007669"/>
    <property type="project" value="InterPro"/>
</dbReference>
<protein>
    <recommendedName>
        <fullName evidence="3">Integrase catalytic domain-containing protein</fullName>
    </recommendedName>
</protein>
<dbReference type="PANTHER" id="PTHR47331:SF1">
    <property type="entry name" value="GAG-LIKE PROTEIN"/>
    <property type="match status" value="1"/>
</dbReference>
<sequence>MDTDSCINAIRRLIYRRRNPEFIRTDNGTNLVGAEREMREEIERWNIDKINDFMLQKSIKWKFNPPAASHFEGLEERLIRSQTLQLNDENLNTLFCEVEAILNNRPISEVSEHVDLKVLNYSE</sequence>
<evidence type="ECO:0000313" key="1">
    <source>
        <dbReference type="EMBL" id="VDI59907.1"/>
    </source>
</evidence>